<name>A0A834Y5I0_APHGI</name>
<evidence type="ECO:0000259" key="10">
    <source>
        <dbReference type="Pfam" id="PF02872"/>
    </source>
</evidence>
<dbReference type="SUPFAM" id="SSF56300">
    <property type="entry name" value="Metallo-dependent phosphatases"/>
    <property type="match status" value="1"/>
</dbReference>
<reference evidence="11 12" key="1">
    <citation type="submission" date="2020-08" db="EMBL/GenBank/DDBJ databases">
        <title>Aphidius gifuensis genome sequencing and assembly.</title>
        <authorList>
            <person name="Du Z."/>
        </authorList>
    </citation>
    <scope>NUCLEOTIDE SEQUENCE [LARGE SCALE GENOMIC DNA]</scope>
    <source>
        <strain evidence="11">YNYX2018</strain>
        <tissue evidence="11">Adults</tissue>
    </source>
</reference>
<evidence type="ECO:0000313" key="11">
    <source>
        <dbReference type="EMBL" id="KAF7997584.1"/>
    </source>
</evidence>
<evidence type="ECO:0000256" key="7">
    <source>
        <dbReference type="ARBA" id="ARBA00022801"/>
    </source>
</evidence>
<dbReference type="FunFam" id="3.90.780.10:FF:000001">
    <property type="entry name" value="NT5E isoform 3"/>
    <property type="match status" value="1"/>
</dbReference>
<dbReference type="Pfam" id="PF00149">
    <property type="entry name" value="Metallophos"/>
    <property type="match status" value="1"/>
</dbReference>
<dbReference type="Gene3D" id="3.90.780.10">
    <property type="entry name" value="5'-Nucleotidase, C-terminal domain"/>
    <property type="match status" value="1"/>
</dbReference>
<dbReference type="PROSITE" id="PS00786">
    <property type="entry name" value="5_NUCLEOTIDASE_2"/>
    <property type="match status" value="1"/>
</dbReference>
<protein>
    <recommendedName>
        <fullName evidence="3">5'-nucleotidase</fullName>
        <ecNumber evidence="3">3.1.3.5</ecNumber>
    </recommendedName>
</protein>
<keyword evidence="6 8" id="KW-0547">Nucleotide-binding</keyword>
<dbReference type="EC" id="3.1.3.5" evidence="3"/>
<dbReference type="GO" id="GO:0006196">
    <property type="term" value="P:AMP catabolic process"/>
    <property type="evidence" value="ECO:0007669"/>
    <property type="project" value="TreeGrafter"/>
</dbReference>
<dbReference type="FunFam" id="3.60.21.10:FF:000020">
    <property type="entry name" value="NT5E isoform 4"/>
    <property type="match status" value="1"/>
</dbReference>
<dbReference type="SUPFAM" id="SSF55816">
    <property type="entry name" value="5'-nucleotidase (syn. UDP-sugar hydrolase), C-terminal domain"/>
    <property type="match status" value="1"/>
</dbReference>
<proteinExistence type="inferred from homology"/>
<accession>A0A834Y5I0</accession>
<evidence type="ECO:0000256" key="4">
    <source>
        <dbReference type="ARBA" id="ARBA00022723"/>
    </source>
</evidence>
<dbReference type="PANTHER" id="PTHR11575">
    <property type="entry name" value="5'-NUCLEOTIDASE-RELATED"/>
    <property type="match status" value="1"/>
</dbReference>
<gene>
    <name evidence="11" type="ORF">HCN44_006155</name>
</gene>
<evidence type="ECO:0000256" key="3">
    <source>
        <dbReference type="ARBA" id="ARBA00012643"/>
    </source>
</evidence>
<keyword evidence="5" id="KW-0732">Signal</keyword>
<dbReference type="GO" id="GO:0046872">
    <property type="term" value="F:metal ion binding"/>
    <property type="evidence" value="ECO:0007669"/>
    <property type="project" value="UniProtKB-KW"/>
</dbReference>
<comment type="similarity">
    <text evidence="2 8">Belongs to the 5'-nucleotidase family.</text>
</comment>
<sequence length="586" mass="65169">MAPIQEIRWTVLLFILSSGIFFKALLSVQSFKLNIIHTNDMHSRFLETCTNKNTSNEKCYGGFPRLATLIKQERKSDNTTIFLNAGDTYQGTYWFTKYKWEIVARGLNILKPDAMCLGNHEFDKGLEGLIPFLKNASYPVLAANLDLTEEPELAATGIKNSTILTVNGYKIGIIGYLTNETKITSFSGNVKFLDEVTVIQEEANKLKADGIDILIALGHSGYDLDKIIAEQVDGIDLVIGGHSHTFLYSGNQSNYDTPEGPYPTEIKQKSGKIVYVVQASAYTKYMGHVVVNYDEKEKKVMNITGSPILVDDSIENDKDAVDEFEEFRLALIDIEAKVVGNSLVLLDGDSKNCRVKECNFGNLITDAMIDYAHRQFNLTGKWKQPSVAFVGGGNIRGSIDQHPSYNITMGELLSVLPFDDPVILIDVPGKILFDVLEWSVNKGNQSSGAFLQLSGIKVTYNLENPFGSRVMSAQIRCSQCRVPHFEDINQDKNYTVMTTAYFGAGGDGYTMFYSLESMSLNIINAEILGQFLRIHSPVYPGIESRIAFVSTQKSTSSSASSIDNTYSKRCVFNIAIITAFFIRLIF</sequence>
<dbReference type="OrthoDB" id="7722975at2759"/>
<organism evidence="11 12">
    <name type="scientific">Aphidius gifuensis</name>
    <name type="common">Parasitoid wasp</name>
    <dbReference type="NCBI Taxonomy" id="684658"/>
    <lineage>
        <taxon>Eukaryota</taxon>
        <taxon>Metazoa</taxon>
        <taxon>Ecdysozoa</taxon>
        <taxon>Arthropoda</taxon>
        <taxon>Hexapoda</taxon>
        <taxon>Insecta</taxon>
        <taxon>Pterygota</taxon>
        <taxon>Neoptera</taxon>
        <taxon>Endopterygota</taxon>
        <taxon>Hymenoptera</taxon>
        <taxon>Apocrita</taxon>
        <taxon>Ichneumonoidea</taxon>
        <taxon>Braconidae</taxon>
        <taxon>Aphidiinae</taxon>
        <taxon>Aphidius</taxon>
    </lineage>
</organism>
<dbReference type="InterPro" id="IPR006179">
    <property type="entry name" value="5_nucleotidase/apyrase"/>
</dbReference>
<dbReference type="InterPro" id="IPR004843">
    <property type="entry name" value="Calcineurin-like_PHP"/>
</dbReference>
<dbReference type="EMBL" id="JACMRX010000001">
    <property type="protein sequence ID" value="KAF7997584.1"/>
    <property type="molecule type" value="Genomic_DNA"/>
</dbReference>
<keyword evidence="4" id="KW-0479">Metal-binding</keyword>
<dbReference type="PROSITE" id="PS00785">
    <property type="entry name" value="5_NUCLEOTIDASE_1"/>
    <property type="match status" value="1"/>
</dbReference>
<dbReference type="GO" id="GO:0008253">
    <property type="term" value="F:5'-nucleotidase activity"/>
    <property type="evidence" value="ECO:0007669"/>
    <property type="project" value="UniProtKB-EC"/>
</dbReference>
<dbReference type="InterPro" id="IPR036907">
    <property type="entry name" value="5'-Nucleotdase_C_sf"/>
</dbReference>
<dbReference type="GO" id="GO:0005886">
    <property type="term" value="C:plasma membrane"/>
    <property type="evidence" value="ECO:0007669"/>
    <property type="project" value="TreeGrafter"/>
</dbReference>
<evidence type="ECO:0000256" key="2">
    <source>
        <dbReference type="ARBA" id="ARBA00006654"/>
    </source>
</evidence>
<feature type="domain" description="5'-Nucleotidase C-terminal" evidence="10">
    <location>
        <begin position="338"/>
        <end position="512"/>
    </location>
</feature>
<evidence type="ECO:0000256" key="8">
    <source>
        <dbReference type="RuleBase" id="RU362119"/>
    </source>
</evidence>
<keyword evidence="12" id="KW-1185">Reference proteome</keyword>
<feature type="domain" description="Calcineurin-like phosphoesterase" evidence="9">
    <location>
        <begin position="34"/>
        <end position="245"/>
    </location>
</feature>
<dbReference type="InterPro" id="IPR008334">
    <property type="entry name" value="5'-Nucleotdase_C"/>
</dbReference>
<dbReference type="PRINTS" id="PR01607">
    <property type="entry name" value="APYRASEFAMLY"/>
</dbReference>
<keyword evidence="7 8" id="KW-0378">Hydrolase</keyword>
<dbReference type="Gene3D" id="3.60.21.10">
    <property type="match status" value="1"/>
</dbReference>
<dbReference type="CDD" id="cd07409">
    <property type="entry name" value="MPP_CD73_N"/>
    <property type="match status" value="1"/>
</dbReference>
<dbReference type="AlphaFoldDB" id="A0A834Y5I0"/>
<evidence type="ECO:0000313" key="12">
    <source>
        <dbReference type="Proteomes" id="UP000639338"/>
    </source>
</evidence>
<dbReference type="GO" id="GO:0000166">
    <property type="term" value="F:nucleotide binding"/>
    <property type="evidence" value="ECO:0007669"/>
    <property type="project" value="UniProtKB-KW"/>
</dbReference>
<dbReference type="Pfam" id="PF02872">
    <property type="entry name" value="5_nucleotid_C"/>
    <property type="match status" value="1"/>
</dbReference>
<evidence type="ECO:0000256" key="6">
    <source>
        <dbReference type="ARBA" id="ARBA00022741"/>
    </source>
</evidence>
<dbReference type="PANTHER" id="PTHR11575:SF24">
    <property type="entry name" value="5'-NUCLEOTIDASE"/>
    <property type="match status" value="1"/>
</dbReference>
<dbReference type="InterPro" id="IPR006146">
    <property type="entry name" value="5'-Nucleotdase_CS"/>
</dbReference>
<evidence type="ECO:0000256" key="1">
    <source>
        <dbReference type="ARBA" id="ARBA00000815"/>
    </source>
</evidence>
<comment type="caution">
    <text evidence="11">The sequence shown here is derived from an EMBL/GenBank/DDBJ whole genome shotgun (WGS) entry which is preliminary data.</text>
</comment>
<dbReference type="Proteomes" id="UP000639338">
    <property type="component" value="Unassembled WGS sequence"/>
</dbReference>
<evidence type="ECO:0000259" key="9">
    <source>
        <dbReference type="Pfam" id="PF00149"/>
    </source>
</evidence>
<comment type="catalytic activity">
    <reaction evidence="1">
        <text>a ribonucleoside 5'-phosphate + H2O = a ribonucleoside + phosphate</text>
        <dbReference type="Rhea" id="RHEA:12484"/>
        <dbReference type="ChEBI" id="CHEBI:15377"/>
        <dbReference type="ChEBI" id="CHEBI:18254"/>
        <dbReference type="ChEBI" id="CHEBI:43474"/>
        <dbReference type="ChEBI" id="CHEBI:58043"/>
        <dbReference type="EC" id="3.1.3.5"/>
    </reaction>
</comment>
<dbReference type="InterPro" id="IPR029052">
    <property type="entry name" value="Metallo-depent_PP-like"/>
</dbReference>
<evidence type="ECO:0000256" key="5">
    <source>
        <dbReference type="ARBA" id="ARBA00022729"/>
    </source>
</evidence>